<dbReference type="STRING" id="485913.Krac_10534"/>
<proteinExistence type="predicted"/>
<dbReference type="InterPro" id="IPR025497">
    <property type="entry name" value="PatA-like_N"/>
</dbReference>
<sequence length="194" mass="21731">MPPRRGTHTDNLNNVIQVIQLGRKTGLLTVQKEAGPASEEGEITFFRGQISQARLGHLRDQQAISLFATWKSCFFTFVPFDTDRVTGPQTTVTDPSLLALRQLSPYQAPPYTGGSGPLPRYTPPTTGQLAPQRIHEMNDSLRLIERSGLSRNHRRLLLLIDGNRNSAELARLMGRSQEEAQQLIRDLEYIGVVR</sequence>
<evidence type="ECO:0000259" key="1">
    <source>
        <dbReference type="Pfam" id="PF14332"/>
    </source>
</evidence>
<dbReference type="AlphaFoldDB" id="D6THK8"/>
<dbReference type="RefSeq" id="WP_007905318.1">
    <property type="nucleotide sequence ID" value="NZ_ADVG01000001.1"/>
</dbReference>
<dbReference type="PANTHER" id="PTHR36304">
    <property type="entry name" value="DOMAIN GTPASE-ACTIVATING PROTEIN, PUTATIVE-RELATED-RELATED"/>
    <property type="match status" value="1"/>
</dbReference>
<dbReference type="Proteomes" id="UP000004508">
    <property type="component" value="Unassembled WGS sequence"/>
</dbReference>
<comment type="caution">
    <text evidence="2">The sequence shown here is derived from an EMBL/GenBank/DDBJ whole genome shotgun (WGS) entry which is preliminary data.</text>
</comment>
<dbReference type="EMBL" id="ADVG01000001">
    <property type="protein sequence ID" value="EFH89013.1"/>
    <property type="molecule type" value="Genomic_DNA"/>
</dbReference>
<dbReference type="InParanoid" id="D6THK8"/>
<gene>
    <name evidence="2" type="ORF">Krac_10534</name>
</gene>
<name>D6THK8_KTERA</name>
<reference evidence="2 3" key="1">
    <citation type="journal article" date="2011" name="Stand. Genomic Sci.">
        <title>Non-contiguous finished genome sequence and contextual data of the filamentous soil bacterium Ktedonobacter racemifer type strain (SOSP1-21).</title>
        <authorList>
            <person name="Chang Y.J."/>
            <person name="Land M."/>
            <person name="Hauser L."/>
            <person name="Chertkov O."/>
            <person name="Del Rio T.G."/>
            <person name="Nolan M."/>
            <person name="Copeland A."/>
            <person name="Tice H."/>
            <person name="Cheng J.F."/>
            <person name="Lucas S."/>
            <person name="Han C."/>
            <person name="Goodwin L."/>
            <person name="Pitluck S."/>
            <person name="Ivanova N."/>
            <person name="Ovchinikova G."/>
            <person name="Pati A."/>
            <person name="Chen A."/>
            <person name="Palaniappan K."/>
            <person name="Mavromatis K."/>
            <person name="Liolios K."/>
            <person name="Brettin T."/>
            <person name="Fiebig A."/>
            <person name="Rohde M."/>
            <person name="Abt B."/>
            <person name="Goker M."/>
            <person name="Detter J.C."/>
            <person name="Woyke T."/>
            <person name="Bristow J."/>
            <person name="Eisen J.A."/>
            <person name="Markowitz V."/>
            <person name="Hugenholtz P."/>
            <person name="Kyrpides N.C."/>
            <person name="Klenk H.P."/>
            <person name="Lapidus A."/>
        </authorList>
    </citation>
    <scope>NUCLEOTIDE SEQUENCE [LARGE SCALE GENOMIC DNA]</scope>
    <source>
        <strain evidence="3">DSM 44963</strain>
    </source>
</reference>
<keyword evidence="3" id="KW-1185">Reference proteome</keyword>
<dbReference type="PANTHER" id="PTHR36304:SF4">
    <property type="entry name" value="DUF4388 DOMAIN-CONTAINING PROTEIN"/>
    <property type="match status" value="1"/>
</dbReference>
<protein>
    <recommendedName>
        <fullName evidence="1">PatA-like N-terminal domain-containing protein</fullName>
    </recommendedName>
</protein>
<organism evidence="2 3">
    <name type="scientific">Ktedonobacter racemifer DSM 44963</name>
    <dbReference type="NCBI Taxonomy" id="485913"/>
    <lineage>
        <taxon>Bacteria</taxon>
        <taxon>Bacillati</taxon>
        <taxon>Chloroflexota</taxon>
        <taxon>Ktedonobacteria</taxon>
        <taxon>Ktedonobacterales</taxon>
        <taxon>Ktedonobacteraceae</taxon>
        <taxon>Ktedonobacter</taxon>
    </lineage>
</organism>
<evidence type="ECO:0000313" key="2">
    <source>
        <dbReference type="EMBL" id="EFH89013.1"/>
    </source>
</evidence>
<evidence type="ECO:0000313" key="3">
    <source>
        <dbReference type="Proteomes" id="UP000004508"/>
    </source>
</evidence>
<dbReference type="OrthoDB" id="157726at2"/>
<feature type="domain" description="PatA-like N-terminal" evidence="1">
    <location>
        <begin position="12"/>
        <end position="102"/>
    </location>
</feature>
<dbReference type="Pfam" id="PF14332">
    <property type="entry name" value="DUF4388"/>
    <property type="match status" value="1"/>
</dbReference>
<accession>D6THK8</accession>